<dbReference type="STRING" id="1798391.A2968_01115"/>
<accession>A0A1F6B8V4</accession>
<gene>
    <name evidence="3" type="ORF">A2968_01115</name>
</gene>
<keyword evidence="1" id="KW-0812">Transmembrane</keyword>
<dbReference type="AlphaFoldDB" id="A0A1F6B8V4"/>
<comment type="caution">
    <text evidence="3">The sequence shown here is derived from an EMBL/GenBank/DDBJ whole genome shotgun (WGS) entry which is preliminary data.</text>
</comment>
<reference evidence="3 4" key="1">
    <citation type="journal article" date="2016" name="Nat. Commun.">
        <title>Thousands of microbial genomes shed light on interconnected biogeochemical processes in an aquifer system.</title>
        <authorList>
            <person name="Anantharaman K."/>
            <person name="Brown C.T."/>
            <person name="Hug L.A."/>
            <person name="Sharon I."/>
            <person name="Castelle C.J."/>
            <person name="Probst A.J."/>
            <person name="Thomas B.C."/>
            <person name="Singh A."/>
            <person name="Wilkins M.J."/>
            <person name="Karaoz U."/>
            <person name="Brodie E.L."/>
            <person name="Williams K.H."/>
            <person name="Hubbard S.S."/>
            <person name="Banfield J.F."/>
        </authorList>
    </citation>
    <scope>NUCLEOTIDE SEQUENCE [LARGE SCALE GENOMIC DNA]</scope>
</reference>
<organism evidence="3 4">
    <name type="scientific">Candidatus Gottesmanbacteria bacterium RIFCSPLOWO2_01_FULL_42_22</name>
    <dbReference type="NCBI Taxonomy" id="1798391"/>
    <lineage>
        <taxon>Bacteria</taxon>
        <taxon>Candidatus Gottesmaniibacteriota</taxon>
    </lineage>
</organism>
<evidence type="ECO:0000256" key="2">
    <source>
        <dbReference type="SAM" id="SignalP"/>
    </source>
</evidence>
<feature type="transmembrane region" description="Helical" evidence="1">
    <location>
        <begin position="270"/>
        <end position="288"/>
    </location>
</feature>
<dbReference type="Proteomes" id="UP000176228">
    <property type="component" value="Unassembled WGS sequence"/>
</dbReference>
<keyword evidence="1" id="KW-0472">Membrane</keyword>
<evidence type="ECO:0000256" key="1">
    <source>
        <dbReference type="SAM" id="Phobius"/>
    </source>
</evidence>
<sequence length="297" mass="33665">MVKIKNYILLIALASLFQPKLVSAQSLALSVSPPLVEIMIQPGKETNQTVRLTNLGDDTYLKVNIAVYENGRIRDVSDSDRLPWLEFTSEKIGDKPFLVRKNEEIPVNLRLHPSLNSETKDYYRALTFSTIAYPHDPQTQVKVSQTIASILLISVTSSGLPKKAEIVSRPPRFIDSFDKLPLNIKVRNTGSTYFRPNGTVTLKGFIGKAGYPILPAAILINEQKELLIEKNSRQASYLRGFFIGRYQLETSFVMDEGSLRVSGSSTFYAFPWKISLFLIASFLTYRFLRAYRQKRVM</sequence>
<dbReference type="EMBL" id="MFJU01000041">
    <property type="protein sequence ID" value="OGG33376.1"/>
    <property type="molecule type" value="Genomic_DNA"/>
</dbReference>
<feature type="chain" id="PRO_5009523065" evidence="2">
    <location>
        <begin position="25"/>
        <end position="297"/>
    </location>
</feature>
<name>A0A1F6B8V4_9BACT</name>
<feature type="signal peptide" evidence="2">
    <location>
        <begin position="1"/>
        <end position="24"/>
    </location>
</feature>
<evidence type="ECO:0000313" key="4">
    <source>
        <dbReference type="Proteomes" id="UP000176228"/>
    </source>
</evidence>
<proteinExistence type="predicted"/>
<keyword evidence="1" id="KW-1133">Transmembrane helix</keyword>
<keyword evidence="2" id="KW-0732">Signal</keyword>
<protein>
    <submittedName>
        <fullName evidence="3">Uncharacterized protein</fullName>
    </submittedName>
</protein>
<evidence type="ECO:0000313" key="3">
    <source>
        <dbReference type="EMBL" id="OGG33376.1"/>
    </source>
</evidence>